<protein>
    <submittedName>
        <fullName evidence="3">9022_t:CDS:1</fullName>
    </submittedName>
</protein>
<keyword evidence="4" id="KW-1185">Reference proteome</keyword>
<evidence type="ECO:0000313" key="4">
    <source>
        <dbReference type="Proteomes" id="UP000789342"/>
    </source>
</evidence>
<gene>
    <name evidence="3" type="ORF">AMORRO_LOCUS8797</name>
</gene>
<proteinExistence type="predicted"/>
<organism evidence="3 4">
    <name type="scientific">Acaulospora morrowiae</name>
    <dbReference type="NCBI Taxonomy" id="94023"/>
    <lineage>
        <taxon>Eukaryota</taxon>
        <taxon>Fungi</taxon>
        <taxon>Fungi incertae sedis</taxon>
        <taxon>Mucoromycota</taxon>
        <taxon>Glomeromycotina</taxon>
        <taxon>Glomeromycetes</taxon>
        <taxon>Diversisporales</taxon>
        <taxon>Acaulosporaceae</taxon>
        <taxon>Acaulospora</taxon>
    </lineage>
</organism>
<reference evidence="3" key="1">
    <citation type="submission" date="2021-06" db="EMBL/GenBank/DDBJ databases">
        <authorList>
            <person name="Kallberg Y."/>
            <person name="Tangrot J."/>
            <person name="Rosling A."/>
        </authorList>
    </citation>
    <scope>NUCLEOTIDE SEQUENCE</scope>
    <source>
        <strain evidence="3">CL551</strain>
    </source>
</reference>
<dbReference type="EMBL" id="CAJVPV010007917">
    <property type="protein sequence ID" value="CAG8624259.1"/>
    <property type="molecule type" value="Genomic_DNA"/>
</dbReference>
<evidence type="ECO:0000313" key="3">
    <source>
        <dbReference type="EMBL" id="CAG8624259.1"/>
    </source>
</evidence>
<dbReference type="Gene3D" id="3.40.50.1820">
    <property type="entry name" value="alpha/beta hydrolase"/>
    <property type="match status" value="1"/>
</dbReference>
<feature type="non-terminal residue" evidence="3">
    <location>
        <position position="1"/>
    </location>
</feature>
<dbReference type="InterPro" id="IPR000073">
    <property type="entry name" value="AB_hydrolase_1"/>
</dbReference>
<feature type="region of interest" description="Disordered" evidence="1">
    <location>
        <begin position="1"/>
        <end position="43"/>
    </location>
</feature>
<sequence length="244" mass="27276">MGLASSKSRTSAIEFNPNQKSKIPEYPHLKLSNFPRDDDGETIDLGDGRKMGYKEYQFQHIIQNHDSISEQREFIILLIPGIPGSRLFCHPQVLESNPESTENIIDTLTITIRLFVLERPGVGLSTFAKRTFLDFTDDIREFCIQKNIKKCSLIAYSAGGPYGLAAAYALGKPTNVIKGDENMDSLIKKCAIISSIAPRDAPNLTRSMPLKFKLAWWLAKNGHSILSMIARYEAKSACKNPIRA</sequence>
<dbReference type="OrthoDB" id="294702at2759"/>
<evidence type="ECO:0000256" key="1">
    <source>
        <dbReference type="SAM" id="MobiDB-lite"/>
    </source>
</evidence>
<dbReference type="AlphaFoldDB" id="A0A9N9GT19"/>
<dbReference type="Proteomes" id="UP000789342">
    <property type="component" value="Unassembled WGS sequence"/>
</dbReference>
<dbReference type="InterPro" id="IPR029058">
    <property type="entry name" value="AB_hydrolase_fold"/>
</dbReference>
<feature type="domain" description="AB hydrolase-1" evidence="2">
    <location>
        <begin position="76"/>
        <end position="216"/>
    </location>
</feature>
<dbReference type="Pfam" id="PF00561">
    <property type="entry name" value="Abhydrolase_1"/>
    <property type="match status" value="1"/>
</dbReference>
<feature type="compositionally biased region" description="Polar residues" evidence="1">
    <location>
        <begin position="1"/>
        <end position="21"/>
    </location>
</feature>
<accession>A0A9N9GT19</accession>
<dbReference type="SUPFAM" id="SSF53474">
    <property type="entry name" value="alpha/beta-Hydrolases"/>
    <property type="match status" value="1"/>
</dbReference>
<evidence type="ECO:0000259" key="2">
    <source>
        <dbReference type="Pfam" id="PF00561"/>
    </source>
</evidence>
<comment type="caution">
    <text evidence="3">The sequence shown here is derived from an EMBL/GenBank/DDBJ whole genome shotgun (WGS) entry which is preliminary data.</text>
</comment>
<name>A0A9N9GT19_9GLOM</name>